<dbReference type="InterPro" id="IPR001506">
    <property type="entry name" value="Peptidase_M12A"/>
</dbReference>
<dbReference type="AlphaFoldDB" id="A0AAW0UWV3"/>
<dbReference type="PANTHER" id="PTHR10127">
    <property type="entry name" value="DISCOIDIN, CUB, EGF, LAMININ , AND ZINC METALLOPROTEASE DOMAIN CONTAINING"/>
    <property type="match status" value="1"/>
</dbReference>
<dbReference type="PROSITE" id="PS51864">
    <property type="entry name" value="ASTACIN"/>
    <property type="match status" value="1"/>
</dbReference>
<evidence type="ECO:0000256" key="3">
    <source>
        <dbReference type="ARBA" id="ARBA00022801"/>
    </source>
</evidence>
<dbReference type="CDD" id="cd04280">
    <property type="entry name" value="ZnMc_astacin_like"/>
    <property type="match status" value="1"/>
</dbReference>
<evidence type="ECO:0000313" key="9">
    <source>
        <dbReference type="EMBL" id="KAK8404608.1"/>
    </source>
</evidence>
<reference evidence="9 10" key="1">
    <citation type="submission" date="2023-03" db="EMBL/GenBank/DDBJ databases">
        <title>High-quality genome of Scylla paramamosain provides insights in environmental adaptation.</title>
        <authorList>
            <person name="Zhang L."/>
        </authorList>
    </citation>
    <scope>NUCLEOTIDE SEQUENCE [LARGE SCALE GENOMIC DNA]</scope>
    <source>
        <strain evidence="9">LZ_2023a</strain>
        <tissue evidence="9">Muscle</tissue>
    </source>
</reference>
<dbReference type="PRINTS" id="PR00480">
    <property type="entry name" value="ASTACIN"/>
</dbReference>
<protein>
    <recommendedName>
        <fullName evidence="7">Metalloendopeptidase</fullName>
        <ecNumber evidence="7">3.4.24.-</ecNumber>
    </recommendedName>
</protein>
<dbReference type="GO" id="GO:0006508">
    <property type="term" value="P:proteolysis"/>
    <property type="evidence" value="ECO:0007669"/>
    <property type="project" value="UniProtKB-KW"/>
</dbReference>
<evidence type="ECO:0000256" key="2">
    <source>
        <dbReference type="ARBA" id="ARBA00022723"/>
    </source>
</evidence>
<dbReference type="EC" id="3.4.24.-" evidence="7"/>
<dbReference type="GO" id="GO:0008270">
    <property type="term" value="F:zinc ion binding"/>
    <property type="evidence" value="ECO:0007669"/>
    <property type="project" value="UniProtKB-UniRule"/>
</dbReference>
<dbReference type="PANTHER" id="PTHR10127:SF780">
    <property type="entry name" value="METALLOENDOPEPTIDASE"/>
    <property type="match status" value="1"/>
</dbReference>
<keyword evidence="4 6" id="KW-0862">Zinc</keyword>
<comment type="cofactor">
    <cofactor evidence="6 7">
        <name>Zn(2+)</name>
        <dbReference type="ChEBI" id="CHEBI:29105"/>
    </cofactor>
    <text evidence="6 7">Binds 1 zinc ion per subunit.</text>
</comment>
<dbReference type="GO" id="GO:0004222">
    <property type="term" value="F:metalloendopeptidase activity"/>
    <property type="evidence" value="ECO:0007669"/>
    <property type="project" value="UniProtKB-UniRule"/>
</dbReference>
<organism evidence="9 10">
    <name type="scientific">Scylla paramamosain</name>
    <name type="common">Mud crab</name>
    <dbReference type="NCBI Taxonomy" id="85552"/>
    <lineage>
        <taxon>Eukaryota</taxon>
        <taxon>Metazoa</taxon>
        <taxon>Ecdysozoa</taxon>
        <taxon>Arthropoda</taxon>
        <taxon>Crustacea</taxon>
        <taxon>Multicrustacea</taxon>
        <taxon>Malacostraca</taxon>
        <taxon>Eumalacostraca</taxon>
        <taxon>Eucarida</taxon>
        <taxon>Decapoda</taxon>
        <taxon>Pleocyemata</taxon>
        <taxon>Brachyura</taxon>
        <taxon>Eubrachyura</taxon>
        <taxon>Portunoidea</taxon>
        <taxon>Portunidae</taxon>
        <taxon>Portuninae</taxon>
        <taxon>Scylla</taxon>
    </lineage>
</organism>
<keyword evidence="1 6" id="KW-0645">Protease</keyword>
<dbReference type="Pfam" id="PF01400">
    <property type="entry name" value="Astacin"/>
    <property type="match status" value="1"/>
</dbReference>
<sequence length="200" mass="23190">MFQGRARSGRRSLLSTLRSLESTSRGTSYYLSLPWDKNGLIDENYRWPEGKVAYHFHSDYIYAPHSNFAGCFSMVGMQGCQQQINYPDWCIEYLGTMMHEMLHALGFYHEQSRYDRDDYVTIVWENIASGMGHNFKKYSSEVVTGFGEDYDYSSVMHYGPYAFTTNGMKTIVTKDPNAQIGQREDLSEVDVKKLMKMYNC</sequence>
<feature type="binding site" evidence="6">
    <location>
        <position position="103"/>
    </location>
    <ligand>
        <name>Zn(2+)</name>
        <dbReference type="ChEBI" id="CHEBI:29105"/>
        <note>catalytic</note>
    </ligand>
</feature>
<name>A0AAW0UWV3_SCYPA</name>
<keyword evidence="10" id="KW-1185">Reference proteome</keyword>
<comment type="caution">
    <text evidence="9">The sequence shown here is derived from an EMBL/GenBank/DDBJ whole genome shotgun (WGS) entry which is preliminary data.</text>
</comment>
<proteinExistence type="predicted"/>
<feature type="active site" evidence="6">
    <location>
        <position position="100"/>
    </location>
</feature>
<keyword evidence="3 6" id="KW-0378">Hydrolase</keyword>
<keyword evidence="5 6" id="KW-0482">Metalloprotease</keyword>
<gene>
    <name evidence="9" type="ORF">O3P69_007686</name>
</gene>
<feature type="binding site" evidence="6">
    <location>
        <position position="99"/>
    </location>
    <ligand>
        <name>Zn(2+)</name>
        <dbReference type="ChEBI" id="CHEBI:29105"/>
        <note>catalytic</note>
    </ligand>
</feature>
<evidence type="ECO:0000256" key="5">
    <source>
        <dbReference type="ARBA" id="ARBA00023049"/>
    </source>
</evidence>
<evidence type="ECO:0000256" key="7">
    <source>
        <dbReference type="RuleBase" id="RU361183"/>
    </source>
</evidence>
<feature type="binding site" evidence="6">
    <location>
        <position position="109"/>
    </location>
    <ligand>
        <name>Zn(2+)</name>
        <dbReference type="ChEBI" id="CHEBI:29105"/>
        <note>catalytic</note>
    </ligand>
</feature>
<accession>A0AAW0UWV3</accession>
<evidence type="ECO:0000256" key="1">
    <source>
        <dbReference type="ARBA" id="ARBA00022670"/>
    </source>
</evidence>
<keyword evidence="2 6" id="KW-0479">Metal-binding</keyword>
<dbReference type="SMART" id="SM00235">
    <property type="entry name" value="ZnMc"/>
    <property type="match status" value="1"/>
</dbReference>
<evidence type="ECO:0000256" key="4">
    <source>
        <dbReference type="ARBA" id="ARBA00022833"/>
    </source>
</evidence>
<dbReference type="InterPro" id="IPR006026">
    <property type="entry name" value="Peptidase_Metallo"/>
</dbReference>
<dbReference type="Proteomes" id="UP001487740">
    <property type="component" value="Unassembled WGS sequence"/>
</dbReference>
<evidence type="ECO:0000313" key="10">
    <source>
        <dbReference type="Proteomes" id="UP001487740"/>
    </source>
</evidence>
<dbReference type="InterPro" id="IPR034035">
    <property type="entry name" value="Astacin-like_dom"/>
</dbReference>
<dbReference type="InterPro" id="IPR024079">
    <property type="entry name" value="MetalloPept_cat_dom_sf"/>
</dbReference>
<dbReference type="SUPFAM" id="SSF55486">
    <property type="entry name" value="Metalloproteases ('zincins'), catalytic domain"/>
    <property type="match status" value="1"/>
</dbReference>
<feature type="domain" description="Peptidase M12A" evidence="8">
    <location>
        <begin position="1"/>
        <end position="200"/>
    </location>
</feature>
<evidence type="ECO:0000256" key="6">
    <source>
        <dbReference type="PROSITE-ProRule" id="PRU01211"/>
    </source>
</evidence>
<dbReference type="EMBL" id="JARAKH010000004">
    <property type="protein sequence ID" value="KAK8404608.1"/>
    <property type="molecule type" value="Genomic_DNA"/>
</dbReference>
<dbReference type="Gene3D" id="3.40.390.10">
    <property type="entry name" value="Collagenase (Catalytic Domain)"/>
    <property type="match status" value="1"/>
</dbReference>
<comment type="caution">
    <text evidence="6">Lacks conserved residue(s) required for the propagation of feature annotation.</text>
</comment>
<evidence type="ECO:0000259" key="8">
    <source>
        <dbReference type="PROSITE" id="PS51864"/>
    </source>
</evidence>